<name>A0A1X4XZB0_9BACT</name>
<evidence type="ECO:0000256" key="1">
    <source>
        <dbReference type="PROSITE-ProRule" id="PRU00339"/>
    </source>
</evidence>
<comment type="caution">
    <text evidence="3">The sequence shown here is derived from an EMBL/GenBank/DDBJ whole genome shotgun (WGS) entry which is preliminary data.</text>
</comment>
<gene>
    <name evidence="3" type="ORF">DESAMIL20_305</name>
</gene>
<dbReference type="PROSITE" id="PS50005">
    <property type="entry name" value="TPR"/>
    <property type="match status" value="1"/>
</dbReference>
<sequence>MKKALIVSVITALAVSSCATNQQQVYQNGVEQGKKEVTNNLSKMDIHKVYVPAQVVGGAYIPAHYTYKYEKTVVGVNGEGGLQPQTENTTATAVATNTTATAVAGNSTAIATADNGTSAIPVLPNEKVVSVVNTPTPPPPPPNLDNMSDALIKMIDNGDLSDTKTIYETLKKANINTQITNKSQYYTALGKYELVNHEYKKAYDDFAQSYIENKDANIDSKNQTLFDMALCAQALGNKTDEVNAYTYIGDNYITANDKLDALKYYYKANLVDPSNTAVNIKIANILKNMGQDELSKAFLMKAYLQKELNDERK</sequence>
<keyword evidence="4" id="KW-1185">Reference proteome</keyword>
<organism evidence="3 4">
    <name type="scientific">Desulfurella amilsii</name>
    <dbReference type="NCBI Taxonomy" id="1562698"/>
    <lineage>
        <taxon>Bacteria</taxon>
        <taxon>Pseudomonadati</taxon>
        <taxon>Campylobacterota</taxon>
        <taxon>Desulfurellia</taxon>
        <taxon>Desulfurellales</taxon>
        <taxon>Desulfurellaceae</taxon>
        <taxon>Desulfurella</taxon>
    </lineage>
</organism>
<dbReference type="SUPFAM" id="SSF48452">
    <property type="entry name" value="TPR-like"/>
    <property type="match status" value="1"/>
</dbReference>
<dbReference type="InterPro" id="IPR019734">
    <property type="entry name" value="TPR_rpt"/>
</dbReference>
<keyword evidence="2" id="KW-0732">Signal</keyword>
<evidence type="ECO:0000313" key="4">
    <source>
        <dbReference type="Proteomes" id="UP000194141"/>
    </source>
</evidence>
<dbReference type="STRING" id="1562698.DESAMIL20_305"/>
<dbReference type="AlphaFoldDB" id="A0A1X4XZB0"/>
<feature type="chain" id="PRO_5012914123" evidence="2">
    <location>
        <begin position="20"/>
        <end position="313"/>
    </location>
</feature>
<proteinExistence type="predicted"/>
<keyword evidence="1" id="KW-0802">TPR repeat</keyword>
<dbReference type="PROSITE" id="PS51257">
    <property type="entry name" value="PROKAR_LIPOPROTEIN"/>
    <property type="match status" value="1"/>
</dbReference>
<dbReference type="RefSeq" id="WP_086033122.1">
    <property type="nucleotide sequence ID" value="NZ_MDSU01000002.1"/>
</dbReference>
<feature type="signal peptide" evidence="2">
    <location>
        <begin position="1"/>
        <end position="19"/>
    </location>
</feature>
<accession>A0A1X4XZB0</accession>
<dbReference type="InterPro" id="IPR011990">
    <property type="entry name" value="TPR-like_helical_dom_sf"/>
</dbReference>
<dbReference type="OrthoDB" id="9814220at2"/>
<reference evidence="3 4" key="1">
    <citation type="journal article" date="2017" name="Front. Microbiol.">
        <title>Genome Sequence of Desulfurella amilsii Strain TR1 and Comparative Genomics of Desulfurellaceae Family.</title>
        <authorList>
            <person name="Florentino A.P."/>
            <person name="Stams A.J."/>
            <person name="Sanchez-Andrea I."/>
        </authorList>
    </citation>
    <scope>NUCLEOTIDE SEQUENCE [LARGE SCALE GENOMIC DNA]</scope>
    <source>
        <strain evidence="3 4">TR1</strain>
    </source>
</reference>
<evidence type="ECO:0000256" key="2">
    <source>
        <dbReference type="SAM" id="SignalP"/>
    </source>
</evidence>
<dbReference type="Gene3D" id="1.25.40.10">
    <property type="entry name" value="Tetratricopeptide repeat domain"/>
    <property type="match status" value="1"/>
</dbReference>
<dbReference type="EMBL" id="MDSU01000002">
    <property type="protein sequence ID" value="OSS42875.1"/>
    <property type="molecule type" value="Genomic_DNA"/>
</dbReference>
<dbReference type="Proteomes" id="UP000194141">
    <property type="component" value="Unassembled WGS sequence"/>
</dbReference>
<protein>
    <submittedName>
        <fullName evidence="3">Uncharacterized protein</fullName>
    </submittedName>
</protein>
<feature type="repeat" description="TPR" evidence="1">
    <location>
        <begin position="242"/>
        <end position="275"/>
    </location>
</feature>
<evidence type="ECO:0000313" key="3">
    <source>
        <dbReference type="EMBL" id="OSS42875.1"/>
    </source>
</evidence>